<reference evidence="1 2" key="1">
    <citation type="submission" date="2019-07" db="EMBL/GenBank/DDBJ databases">
        <title>Whole genome shotgun sequence of Enterococcus thailandicus NBRC 101867.</title>
        <authorList>
            <person name="Hosoyama A."/>
            <person name="Uohara A."/>
            <person name="Ohji S."/>
            <person name="Ichikawa N."/>
        </authorList>
    </citation>
    <scope>NUCLEOTIDE SEQUENCE [LARGE SCALE GENOMIC DNA]</scope>
    <source>
        <strain evidence="1 2">NBRC 101867</strain>
    </source>
</reference>
<sequence>MKKNFATKGGVVLVLSLILGPTLTPLTTFAAEITDNQKIDYSESQKEKSDIKEQFNLSERYLDSIDKTQSFELNPEQQDKLDKLIFQHDKVRFFGVDDVLALIAIAGVGYAAGHWAAKEAHNRFGLTAASYKKDRWWWRAGISAAAGIPAAVGFDDYFYGI</sequence>
<dbReference type="AlphaFoldDB" id="A0A1L8XKW5"/>
<dbReference type="RefSeq" id="WP_071869261.1">
    <property type="nucleotide sequence ID" value="NZ_BJUG01000003.1"/>
</dbReference>
<comment type="caution">
    <text evidence="1">The sequence shown here is derived from an EMBL/GenBank/DDBJ whole genome shotgun (WGS) entry which is preliminary data.</text>
</comment>
<accession>A0A1L8XKW5</accession>
<name>A0A1L8XKW5_ENTTH</name>
<evidence type="ECO:0000313" key="1">
    <source>
        <dbReference type="EMBL" id="GEK36574.1"/>
    </source>
</evidence>
<dbReference type="EMBL" id="BJUG01000003">
    <property type="protein sequence ID" value="GEK36574.1"/>
    <property type="molecule type" value="Genomic_DNA"/>
</dbReference>
<dbReference type="KEGG" id="eth:CK496_09180"/>
<protein>
    <submittedName>
        <fullName evidence="1">Uncharacterized protein</fullName>
    </submittedName>
</protein>
<dbReference type="GeneID" id="77487812"/>
<organism evidence="1 2">
    <name type="scientific">Enterococcus thailandicus</name>
    <dbReference type="NCBI Taxonomy" id="417368"/>
    <lineage>
        <taxon>Bacteria</taxon>
        <taxon>Bacillati</taxon>
        <taxon>Bacillota</taxon>
        <taxon>Bacilli</taxon>
        <taxon>Lactobacillales</taxon>
        <taxon>Enterococcaceae</taxon>
        <taxon>Enterococcus</taxon>
    </lineage>
</organism>
<proteinExistence type="predicted"/>
<dbReference type="Proteomes" id="UP000321361">
    <property type="component" value="Unassembled WGS sequence"/>
</dbReference>
<evidence type="ECO:0000313" key="2">
    <source>
        <dbReference type="Proteomes" id="UP000321361"/>
    </source>
</evidence>
<dbReference type="OrthoDB" id="3140685at2"/>
<gene>
    <name evidence="1" type="ORF">ETH01_08610</name>
</gene>